<accession>A0A420HT00</accession>
<dbReference type="GO" id="GO:0004519">
    <property type="term" value="F:endonuclease activity"/>
    <property type="evidence" value="ECO:0007669"/>
    <property type="project" value="UniProtKB-KW"/>
</dbReference>
<evidence type="ECO:0000313" key="3">
    <source>
        <dbReference type="Proteomes" id="UP000283383"/>
    </source>
</evidence>
<dbReference type="InterPro" id="IPR004860">
    <property type="entry name" value="LAGLIDADG_dom"/>
</dbReference>
<protein>
    <submittedName>
        <fullName evidence="2">Putative intron-encoded endonuclease 3</fullName>
    </submittedName>
</protein>
<keyword evidence="3" id="KW-1185">Reference proteome</keyword>
<proteinExistence type="predicted"/>
<dbReference type="AlphaFoldDB" id="A0A420HT00"/>
<dbReference type="PANTHER" id="PTHR36181:SF4">
    <property type="entry name" value="LAGLIDADG ENDONUCLEASE"/>
    <property type="match status" value="1"/>
</dbReference>
<keyword evidence="2" id="KW-0255">Endonuclease</keyword>
<evidence type="ECO:0000313" key="2">
    <source>
        <dbReference type="EMBL" id="RKF60562.1"/>
    </source>
</evidence>
<dbReference type="GO" id="GO:0005739">
    <property type="term" value="C:mitochondrion"/>
    <property type="evidence" value="ECO:0007669"/>
    <property type="project" value="UniProtKB-ARBA"/>
</dbReference>
<dbReference type="InterPro" id="IPR027434">
    <property type="entry name" value="Homing_endonucl"/>
</dbReference>
<feature type="domain" description="Homing endonuclease LAGLIDADG" evidence="1">
    <location>
        <begin position="120"/>
        <end position="214"/>
    </location>
</feature>
<dbReference type="EMBL" id="MCBQ01016426">
    <property type="protein sequence ID" value="RKF60562.1"/>
    <property type="molecule type" value="Genomic_DNA"/>
</dbReference>
<comment type="caution">
    <text evidence="2">The sequence shown here is derived from an EMBL/GenBank/DDBJ whole genome shotgun (WGS) entry which is preliminary data.</text>
</comment>
<gene>
    <name evidence="2" type="ORF">GcM3_164017</name>
</gene>
<feature type="domain" description="Homing endonuclease LAGLIDADG" evidence="1">
    <location>
        <begin position="16"/>
        <end position="82"/>
    </location>
</feature>
<keyword evidence="2" id="KW-0540">Nuclease</keyword>
<sequence>MDLRCTLRVFERNRGLHTKDLNLLYQLQQYLGGIGSIHLSQSREIVNYSISSIEDLNKLIIHFEKYPLLTQKAADLLLFKQAIKLVNNKAHLTVEGLNELINIKASMNLGLSDMLKSEFSGFVSAEGNFDVRMPSTKSKLGYRVQLRFRISQHSRDIRLMEKIVEYFGSGKIYKYSGKSAISLSIVDFADITNIIIPFFNQSPIIGVKLYDYID</sequence>
<keyword evidence="2" id="KW-0378">Hydrolase</keyword>
<organism evidence="2 3">
    <name type="scientific">Golovinomyces cichoracearum</name>
    <dbReference type="NCBI Taxonomy" id="62708"/>
    <lineage>
        <taxon>Eukaryota</taxon>
        <taxon>Fungi</taxon>
        <taxon>Dikarya</taxon>
        <taxon>Ascomycota</taxon>
        <taxon>Pezizomycotina</taxon>
        <taxon>Leotiomycetes</taxon>
        <taxon>Erysiphales</taxon>
        <taxon>Erysiphaceae</taxon>
        <taxon>Golovinomyces</taxon>
    </lineage>
</organism>
<reference evidence="2 3" key="1">
    <citation type="journal article" date="2018" name="BMC Genomics">
        <title>Comparative genome analyses reveal sequence features reflecting distinct modes of host-adaptation between dicot and monocot powdery mildew.</title>
        <authorList>
            <person name="Wu Y."/>
            <person name="Ma X."/>
            <person name="Pan Z."/>
            <person name="Kale S.D."/>
            <person name="Song Y."/>
            <person name="King H."/>
            <person name="Zhang Q."/>
            <person name="Presley C."/>
            <person name="Deng X."/>
            <person name="Wei C.I."/>
            <person name="Xiao S."/>
        </authorList>
    </citation>
    <scope>NUCLEOTIDE SEQUENCE [LARGE SCALE GENOMIC DNA]</scope>
    <source>
        <strain evidence="2">UMSG3</strain>
    </source>
</reference>
<dbReference type="Pfam" id="PF00961">
    <property type="entry name" value="LAGLIDADG_1"/>
    <property type="match status" value="2"/>
</dbReference>
<dbReference type="STRING" id="62708.A0A420HT00"/>
<dbReference type="Gene3D" id="3.10.28.10">
    <property type="entry name" value="Homing endonucleases"/>
    <property type="match status" value="2"/>
</dbReference>
<dbReference type="PANTHER" id="PTHR36181">
    <property type="entry name" value="INTRON-ENCODED ENDONUCLEASE AI3-RELATED"/>
    <property type="match status" value="1"/>
</dbReference>
<dbReference type="InterPro" id="IPR051289">
    <property type="entry name" value="LAGLIDADG_Endonuclease"/>
</dbReference>
<dbReference type="Proteomes" id="UP000283383">
    <property type="component" value="Unassembled WGS sequence"/>
</dbReference>
<dbReference type="SUPFAM" id="SSF55608">
    <property type="entry name" value="Homing endonucleases"/>
    <property type="match status" value="2"/>
</dbReference>
<evidence type="ECO:0000259" key="1">
    <source>
        <dbReference type="Pfam" id="PF00961"/>
    </source>
</evidence>
<name>A0A420HT00_9PEZI</name>